<dbReference type="AlphaFoldDB" id="A0A5B7JE85"/>
<feature type="compositionally biased region" description="Basic and acidic residues" evidence="1">
    <location>
        <begin position="50"/>
        <end position="68"/>
    </location>
</feature>
<feature type="compositionally biased region" description="Polar residues" evidence="1">
    <location>
        <begin position="25"/>
        <end position="45"/>
    </location>
</feature>
<evidence type="ECO:0000313" key="2">
    <source>
        <dbReference type="EMBL" id="MPC92426.1"/>
    </source>
</evidence>
<name>A0A5B7JE85_PORTR</name>
<evidence type="ECO:0000313" key="3">
    <source>
        <dbReference type="Proteomes" id="UP000324222"/>
    </source>
</evidence>
<gene>
    <name evidence="2" type="ORF">E2C01_087515</name>
</gene>
<reference evidence="2 3" key="1">
    <citation type="submission" date="2019-05" db="EMBL/GenBank/DDBJ databases">
        <title>Another draft genome of Portunus trituberculatus and its Hox gene families provides insights of decapod evolution.</title>
        <authorList>
            <person name="Jeong J.-H."/>
            <person name="Song I."/>
            <person name="Kim S."/>
            <person name="Choi T."/>
            <person name="Kim D."/>
            <person name="Ryu S."/>
            <person name="Kim W."/>
        </authorList>
    </citation>
    <scope>NUCLEOTIDE SEQUENCE [LARGE SCALE GENOMIC DNA]</scope>
    <source>
        <tissue evidence="2">Muscle</tissue>
    </source>
</reference>
<accession>A0A5B7JE85</accession>
<comment type="caution">
    <text evidence="2">The sequence shown here is derived from an EMBL/GenBank/DDBJ whole genome shotgun (WGS) entry which is preliminary data.</text>
</comment>
<keyword evidence="3" id="KW-1185">Reference proteome</keyword>
<dbReference type="Proteomes" id="UP000324222">
    <property type="component" value="Unassembled WGS sequence"/>
</dbReference>
<feature type="region of interest" description="Disordered" evidence="1">
    <location>
        <begin position="1"/>
        <end position="68"/>
    </location>
</feature>
<protein>
    <submittedName>
        <fullName evidence="2">Uncharacterized protein</fullName>
    </submittedName>
</protein>
<dbReference type="OrthoDB" id="20872at2759"/>
<organism evidence="2 3">
    <name type="scientific">Portunus trituberculatus</name>
    <name type="common">Swimming crab</name>
    <name type="synonym">Neptunus trituberculatus</name>
    <dbReference type="NCBI Taxonomy" id="210409"/>
    <lineage>
        <taxon>Eukaryota</taxon>
        <taxon>Metazoa</taxon>
        <taxon>Ecdysozoa</taxon>
        <taxon>Arthropoda</taxon>
        <taxon>Crustacea</taxon>
        <taxon>Multicrustacea</taxon>
        <taxon>Malacostraca</taxon>
        <taxon>Eumalacostraca</taxon>
        <taxon>Eucarida</taxon>
        <taxon>Decapoda</taxon>
        <taxon>Pleocyemata</taxon>
        <taxon>Brachyura</taxon>
        <taxon>Eubrachyura</taxon>
        <taxon>Portunoidea</taxon>
        <taxon>Portunidae</taxon>
        <taxon>Portuninae</taxon>
        <taxon>Portunus</taxon>
    </lineage>
</organism>
<evidence type="ECO:0000256" key="1">
    <source>
        <dbReference type="SAM" id="MobiDB-lite"/>
    </source>
</evidence>
<proteinExistence type="predicted"/>
<dbReference type="EMBL" id="VSRR010091261">
    <property type="protein sequence ID" value="MPC92426.1"/>
    <property type="molecule type" value="Genomic_DNA"/>
</dbReference>
<sequence>MPVENDTSHQNGQQDAGGGGGNGNVPTETSSQPQQAPEPNATIVNGTHAKVSDAPEDQLAKDAPKDAKKVSVMFESQTSRRWCVSGGSGRWLWLLAALCTVHQPDPMLC</sequence>